<dbReference type="OrthoDB" id="48988at2759"/>
<dbReference type="InterPro" id="IPR036812">
    <property type="entry name" value="NAD(P)_OxRdtase_dom_sf"/>
</dbReference>
<evidence type="ECO:0000313" key="5">
    <source>
        <dbReference type="Proteomes" id="UP000053257"/>
    </source>
</evidence>
<dbReference type="EMBL" id="KN840540">
    <property type="protein sequence ID" value="KIP05558.1"/>
    <property type="molecule type" value="Genomic_DNA"/>
</dbReference>
<keyword evidence="5" id="KW-1185">Reference proteome</keyword>
<sequence>MSIWQPPPKPKTKLGRHRLLAPLAGIHVSPIQLGGMSIGDQWHPYGMGTMDKEQSFVILDAYYQAGGNFIDTANAYQDQSSEKIIGEWMEAREVREQIVVATKYSMNYKRGIAHEKLPQKTHFAGNNMKSLHNSVANSLRNLRTDYIDILYLHFWDYSCSIPEVMNGLHNLVTQGKVLYLGVSDTPAWLVAKANMYAQMSGKTPFSIYQGEWNIMLRDLERDILPMVLHEGMALAPWNVLASGKIRTDADEQKRLESGEGGRSMFSDWKRTEEERRVCHALEQMAVDIGAKSIASVAIAYLMQKAPHVFPVIGGRKVEHLHANLEALDISLSKEQMHELDNIVPFRKGSPYDVFGDGSDYNILMKAAGHFDKWPAREPIRPEDLKSG</sequence>
<dbReference type="SUPFAM" id="SSF51430">
    <property type="entry name" value="NAD(P)-linked oxidoreductase"/>
    <property type="match status" value="1"/>
</dbReference>
<reference evidence="4 5" key="1">
    <citation type="journal article" date="2014" name="PLoS Genet.">
        <title>Analysis of the Phlebiopsis gigantea genome, transcriptome and secretome provides insight into its pioneer colonization strategies of wood.</title>
        <authorList>
            <person name="Hori C."/>
            <person name="Ishida T."/>
            <person name="Igarashi K."/>
            <person name="Samejima M."/>
            <person name="Suzuki H."/>
            <person name="Master E."/>
            <person name="Ferreira P."/>
            <person name="Ruiz-Duenas F.J."/>
            <person name="Held B."/>
            <person name="Canessa P."/>
            <person name="Larrondo L.F."/>
            <person name="Schmoll M."/>
            <person name="Druzhinina I.S."/>
            <person name="Kubicek C.P."/>
            <person name="Gaskell J.A."/>
            <person name="Kersten P."/>
            <person name="St John F."/>
            <person name="Glasner J."/>
            <person name="Sabat G."/>
            <person name="Splinter BonDurant S."/>
            <person name="Syed K."/>
            <person name="Yadav J."/>
            <person name="Mgbeahuruike A.C."/>
            <person name="Kovalchuk A."/>
            <person name="Asiegbu F.O."/>
            <person name="Lackner G."/>
            <person name="Hoffmeister D."/>
            <person name="Rencoret J."/>
            <person name="Gutierrez A."/>
            <person name="Sun H."/>
            <person name="Lindquist E."/>
            <person name="Barry K."/>
            <person name="Riley R."/>
            <person name="Grigoriev I.V."/>
            <person name="Henrissat B."/>
            <person name="Kues U."/>
            <person name="Berka R.M."/>
            <person name="Martinez A.T."/>
            <person name="Covert S.F."/>
            <person name="Blanchette R.A."/>
            <person name="Cullen D."/>
        </authorList>
    </citation>
    <scope>NUCLEOTIDE SEQUENCE [LARGE SCALE GENOMIC DNA]</scope>
    <source>
        <strain evidence="4 5">11061_1 CR5-6</strain>
    </source>
</reference>
<dbReference type="Gene3D" id="3.20.20.100">
    <property type="entry name" value="NADP-dependent oxidoreductase domain"/>
    <property type="match status" value="1"/>
</dbReference>
<dbReference type="AlphaFoldDB" id="A0A0C3PHZ7"/>
<comment type="similarity">
    <text evidence="2">Belongs to the aldo/keto reductase family. Aldo/keto reductase 2 subfamily.</text>
</comment>
<dbReference type="PANTHER" id="PTHR43364:SF2">
    <property type="entry name" value="ARYL-ALCOHOL DEHYDROGENASE AAD10-RELATED"/>
    <property type="match status" value="1"/>
</dbReference>
<dbReference type="InterPro" id="IPR050523">
    <property type="entry name" value="AKR_Detox_Biosynth"/>
</dbReference>
<organism evidence="4 5">
    <name type="scientific">Phlebiopsis gigantea (strain 11061_1 CR5-6)</name>
    <name type="common">White-rot fungus</name>
    <name type="synonym">Peniophora gigantea</name>
    <dbReference type="NCBI Taxonomy" id="745531"/>
    <lineage>
        <taxon>Eukaryota</taxon>
        <taxon>Fungi</taxon>
        <taxon>Dikarya</taxon>
        <taxon>Basidiomycota</taxon>
        <taxon>Agaricomycotina</taxon>
        <taxon>Agaricomycetes</taxon>
        <taxon>Polyporales</taxon>
        <taxon>Phanerochaetaceae</taxon>
        <taxon>Phlebiopsis</taxon>
    </lineage>
</organism>
<keyword evidence="1" id="KW-0560">Oxidoreductase</keyword>
<evidence type="ECO:0000313" key="4">
    <source>
        <dbReference type="EMBL" id="KIP05558.1"/>
    </source>
</evidence>
<evidence type="ECO:0000259" key="3">
    <source>
        <dbReference type="Pfam" id="PF00248"/>
    </source>
</evidence>
<dbReference type="GO" id="GO:0016491">
    <property type="term" value="F:oxidoreductase activity"/>
    <property type="evidence" value="ECO:0007669"/>
    <property type="project" value="UniProtKB-KW"/>
</dbReference>
<name>A0A0C3PHZ7_PHLG1</name>
<gene>
    <name evidence="4" type="ORF">PHLGIDRAFT_148078</name>
</gene>
<proteinExistence type="inferred from homology"/>
<dbReference type="Proteomes" id="UP000053257">
    <property type="component" value="Unassembled WGS sequence"/>
</dbReference>
<evidence type="ECO:0000256" key="2">
    <source>
        <dbReference type="ARBA" id="ARBA00038157"/>
    </source>
</evidence>
<accession>A0A0C3PHZ7</accession>
<protein>
    <recommendedName>
        <fullName evidence="3">NADP-dependent oxidoreductase domain-containing protein</fullName>
    </recommendedName>
</protein>
<dbReference type="Pfam" id="PF00248">
    <property type="entry name" value="Aldo_ket_red"/>
    <property type="match status" value="1"/>
</dbReference>
<feature type="domain" description="NADP-dependent oxidoreductase" evidence="3">
    <location>
        <begin position="30"/>
        <end position="342"/>
    </location>
</feature>
<dbReference type="PANTHER" id="PTHR43364">
    <property type="entry name" value="NADH-SPECIFIC METHYLGLYOXAL REDUCTASE-RELATED"/>
    <property type="match status" value="1"/>
</dbReference>
<dbReference type="HOGENOM" id="CLU_023205_2_2_1"/>
<evidence type="ECO:0000256" key="1">
    <source>
        <dbReference type="ARBA" id="ARBA00023002"/>
    </source>
</evidence>
<dbReference type="InterPro" id="IPR023210">
    <property type="entry name" value="NADP_OxRdtase_dom"/>
</dbReference>
<dbReference type="STRING" id="745531.A0A0C3PHZ7"/>